<dbReference type="InterPro" id="IPR023696">
    <property type="entry name" value="Ureohydrolase_dom_sf"/>
</dbReference>
<evidence type="ECO:0000313" key="5">
    <source>
        <dbReference type="EMBL" id="OMH85627.1"/>
    </source>
</evidence>
<dbReference type="InterPro" id="IPR006035">
    <property type="entry name" value="Ureohydrolase"/>
</dbReference>
<dbReference type="PRINTS" id="PR00116">
    <property type="entry name" value="ARGINASE"/>
</dbReference>
<keyword evidence="3" id="KW-0464">Manganese</keyword>
<dbReference type="SUPFAM" id="SSF52768">
    <property type="entry name" value="Arginase/deacetylase"/>
    <property type="match status" value="1"/>
</dbReference>
<accession>A0A1R1PXI5</accession>
<dbReference type="PANTHER" id="PTHR43782">
    <property type="entry name" value="ARGINASE"/>
    <property type="match status" value="1"/>
</dbReference>
<dbReference type="GO" id="GO:0004053">
    <property type="term" value="F:arginase activity"/>
    <property type="evidence" value="ECO:0007669"/>
    <property type="project" value="TreeGrafter"/>
</dbReference>
<name>A0A1R1PXI5_ZANCU</name>
<protein>
    <submittedName>
        <fullName evidence="5">Arginase</fullName>
    </submittedName>
</protein>
<keyword evidence="2" id="KW-0378">Hydrolase</keyword>
<reference evidence="6" key="1">
    <citation type="submission" date="2017-01" db="EMBL/GenBank/DDBJ databases">
        <authorList>
            <person name="Wang Y."/>
            <person name="White M."/>
            <person name="Kvist S."/>
            <person name="Moncalvo J.-M."/>
        </authorList>
    </citation>
    <scope>NUCLEOTIDE SEQUENCE [LARGE SCALE GENOMIC DNA]</scope>
    <source>
        <strain evidence="6">COL-18-3</strain>
    </source>
</reference>
<sequence>MVLLENGTMEETSFYPEPTKNKFLVNNTVSVIPVPFSGGQGKRGVELGPIELEKFGLIDQLKKLGYNVTREGTSDVDMSKKPEFDGESELLKNPIWVSNTCKDVAERVQSACAKGNFALTLGGDHSIAVGTIAGTTAVYGDDLCVVWVDAHAVSLFKF</sequence>
<evidence type="ECO:0000313" key="6">
    <source>
        <dbReference type="Proteomes" id="UP000188320"/>
    </source>
</evidence>
<dbReference type="PANTHER" id="PTHR43782:SF3">
    <property type="entry name" value="ARGINASE"/>
    <property type="match status" value="1"/>
</dbReference>
<dbReference type="Gene3D" id="3.40.800.10">
    <property type="entry name" value="Ureohydrolase domain"/>
    <property type="match status" value="1"/>
</dbReference>
<gene>
    <name evidence="5" type="ORF">AX774_g823</name>
</gene>
<proteinExistence type="inferred from homology"/>
<organism evidence="5 6">
    <name type="scientific">Zancudomyces culisetae</name>
    <name type="common">Gut fungus</name>
    <name type="synonym">Smittium culisetae</name>
    <dbReference type="NCBI Taxonomy" id="1213189"/>
    <lineage>
        <taxon>Eukaryota</taxon>
        <taxon>Fungi</taxon>
        <taxon>Fungi incertae sedis</taxon>
        <taxon>Zoopagomycota</taxon>
        <taxon>Kickxellomycotina</taxon>
        <taxon>Harpellomycetes</taxon>
        <taxon>Harpellales</taxon>
        <taxon>Legeriomycetaceae</taxon>
        <taxon>Zancudomyces</taxon>
    </lineage>
</organism>
<comment type="similarity">
    <text evidence="4">Belongs to the arginase family.</text>
</comment>
<comment type="caution">
    <text evidence="5">The sequence shown here is derived from an EMBL/GenBank/DDBJ whole genome shotgun (WGS) entry which is preliminary data.</text>
</comment>
<dbReference type="GO" id="GO:0005634">
    <property type="term" value="C:nucleus"/>
    <property type="evidence" value="ECO:0007669"/>
    <property type="project" value="TreeGrafter"/>
</dbReference>
<keyword evidence="1" id="KW-0479">Metal-binding</keyword>
<dbReference type="OrthoDB" id="9992747at2759"/>
<dbReference type="AlphaFoldDB" id="A0A1R1PXI5"/>
<dbReference type="Pfam" id="PF00491">
    <property type="entry name" value="Arginase"/>
    <property type="match status" value="1"/>
</dbReference>
<dbReference type="GO" id="GO:0030145">
    <property type="term" value="F:manganese ion binding"/>
    <property type="evidence" value="ECO:0007669"/>
    <property type="project" value="TreeGrafter"/>
</dbReference>
<evidence type="ECO:0000256" key="2">
    <source>
        <dbReference type="ARBA" id="ARBA00022801"/>
    </source>
</evidence>
<evidence type="ECO:0000256" key="3">
    <source>
        <dbReference type="ARBA" id="ARBA00023211"/>
    </source>
</evidence>
<dbReference type="GO" id="GO:0005829">
    <property type="term" value="C:cytosol"/>
    <property type="evidence" value="ECO:0007669"/>
    <property type="project" value="TreeGrafter"/>
</dbReference>
<dbReference type="Proteomes" id="UP000188320">
    <property type="component" value="Unassembled WGS sequence"/>
</dbReference>
<dbReference type="PROSITE" id="PS51409">
    <property type="entry name" value="ARGINASE_2"/>
    <property type="match status" value="1"/>
</dbReference>
<dbReference type="EMBL" id="LSSK01000069">
    <property type="protein sequence ID" value="OMH85627.1"/>
    <property type="molecule type" value="Genomic_DNA"/>
</dbReference>
<keyword evidence="6" id="KW-1185">Reference proteome</keyword>
<evidence type="ECO:0000256" key="4">
    <source>
        <dbReference type="PROSITE-ProRule" id="PRU00742"/>
    </source>
</evidence>
<evidence type="ECO:0000256" key="1">
    <source>
        <dbReference type="ARBA" id="ARBA00022723"/>
    </source>
</evidence>